<gene>
    <name evidence="1" type="ORF">PC118_g9060</name>
</gene>
<protein>
    <submittedName>
        <fullName evidence="1">Uncharacterized protein</fullName>
    </submittedName>
</protein>
<comment type="caution">
    <text evidence="1">The sequence shown here is derived from an EMBL/GenBank/DDBJ whole genome shotgun (WGS) entry which is preliminary data.</text>
</comment>
<name>A0A8T1G261_9STRA</name>
<dbReference type="EMBL" id="RCML01000242">
    <property type="protein sequence ID" value="KAG2984082.1"/>
    <property type="molecule type" value="Genomic_DNA"/>
</dbReference>
<dbReference type="Proteomes" id="UP000697107">
    <property type="component" value="Unassembled WGS sequence"/>
</dbReference>
<evidence type="ECO:0000313" key="1">
    <source>
        <dbReference type="EMBL" id="KAG2984082.1"/>
    </source>
</evidence>
<evidence type="ECO:0000313" key="2">
    <source>
        <dbReference type="Proteomes" id="UP000697107"/>
    </source>
</evidence>
<sequence>MEAPRRQNHYIVKQRWEALNIPLGTLKGGEKSQRCCSSTRGPRRAELQRYLCTGGMIDSPWFFCSETTIY</sequence>
<dbReference type="AlphaFoldDB" id="A0A8T1G261"/>
<organism evidence="1 2">
    <name type="scientific">Phytophthora cactorum</name>
    <dbReference type="NCBI Taxonomy" id="29920"/>
    <lineage>
        <taxon>Eukaryota</taxon>
        <taxon>Sar</taxon>
        <taxon>Stramenopiles</taxon>
        <taxon>Oomycota</taxon>
        <taxon>Peronosporomycetes</taxon>
        <taxon>Peronosporales</taxon>
        <taxon>Peronosporaceae</taxon>
        <taxon>Phytophthora</taxon>
    </lineage>
</organism>
<accession>A0A8T1G261</accession>
<reference evidence="1" key="1">
    <citation type="submission" date="2018-10" db="EMBL/GenBank/DDBJ databases">
        <title>Effector identification in a new, highly contiguous assembly of the strawberry crown rot pathogen Phytophthora cactorum.</title>
        <authorList>
            <person name="Armitage A.D."/>
            <person name="Nellist C.F."/>
            <person name="Bates H."/>
            <person name="Vickerstaff R.J."/>
            <person name="Harrison R.J."/>
        </authorList>
    </citation>
    <scope>NUCLEOTIDE SEQUENCE</scope>
    <source>
        <strain evidence="1">P415</strain>
    </source>
</reference>
<proteinExistence type="predicted"/>